<dbReference type="Gene3D" id="1.20.1250.20">
    <property type="entry name" value="MFS general substrate transporter like domains"/>
    <property type="match status" value="1"/>
</dbReference>
<dbReference type="Gene3D" id="3.30.450.200">
    <property type="match status" value="1"/>
</dbReference>
<dbReference type="SUPFAM" id="SSF52799">
    <property type="entry name" value="(Phosphotyrosine protein) phosphatases II"/>
    <property type="match status" value="1"/>
</dbReference>
<dbReference type="InterPro" id="IPR022096">
    <property type="entry name" value="SBF1/SBF2"/>
</dbReference>
<feature type="domain" description="Major facilitator superfamily (MFS) profile" evidence="6">
    <location>
        <begin position="1430"/>
        <end position="1709"/>
    </location>
</feature>
<feature type="region of interest" description="Disordered" evidence="3">
    <location>
        <begin position="1106"/>
        <end position="1137"/>
    </location>
</feature>
<dbReference type="SUPFAM" id="SSF50729">
    <property type="entry name" value="PH domain-like"/>
    <property type="match status" value="1"/>
</dbReference>
<feature type="transmembrane region" description="Helical" evidence="4">
    <location>
        <begin position="1572"/>
        <end position="1598"/>
    </location>
</feature>
<comment type="subcellular location">
    <subcellularLocation>
        <location evidence="1">Membrane</location>
        <topology evidence="1">Multi-pass membrane protein</topology>
    </subcellularLocation>
</comment>
<dbReference type="InterPro" id="IPR005112">
    <property type="entry name" value="dDENN_dom"/>
</dbReference>
<dbReference type="InterPro" id="IPR037516">
    <property type="entry name" value="Tripartite_DENN"/>
</dbReference>
<dbReference type="InterPro" id="IPR029021">
    <property type="entry name" value="Prot-tyrosine_phosphatase-like"/>
</dbReference>
<feature type="transmembrane region" description="Helical" evidence="4">
    <location>
        <begin position="1548"/>
        <end position="1566"/>
    </location>
</feature>
<dbReference type="SMART" id="SM00799">
    <property type="entry name" value="DENN"/>
    <property type="match status" value="1"/>
</dbReference>
<evidence type="ECO:0000313" key="9">
    <source>
        <dbReference type="Proteomes" id="UP000677054"/>
    </source>
</evidence>
<keyword evidence="4" id="KW-0812">Transmembrane</keyword>
<dbReference type="PROSITE" id="PS51339">
    <property type="entry name" value="PPASE_MYOTUBULARIN"/>
    <property type="match status" value="1"/>
</dbReference>
<organism evidence="8">
    <name type="scientific">Darwinula stevensoni</name>
    <dbReference type="NCBI Taxonomy" id="69355"/>
    <lineage>
        <taxon>Eukaryota</taxon>
        <taxon>Metazoa</taxon>
        <taxon>Ecdysozoa</taxon>
        <taxon>Arthropoda</taxon>
        <taxon>Crustacea</taxon>
        <taxon>Oligostraca</taxon>
        <taxon>Ostracoda</taxon>
        <taxon>Podocopa</taxon>
        <taxon>Podocopida</taxon>
        <taxon>Darwinulocopina</taxon>
        <taxon>Darwinuloidea</taxon>
        <taxon>Darwinulidae</taxon>
        <taxon>Darwinula</taxon>
    </lineage>
</organism>
<dbReference type="Proteomes" id="UP000677054">
    <property type="component" value="Unassembled WGS sequence"/>
</dbReference>
<evidence type="ECO:0000259" key="7">
    <source>
        <dbReference type="PROSITE" id="PS51339"/>
    </source>
</evidence>
<dbReference type="GO" id="GO:0005085">
    <property type="term" value="F:guanyl-nucleotide exchange factor activity"/>
    <property type="evidence" value="ECO:0007669"/>
    <property type="project" value="UniProtKB-ARBA"/>
</dbReference>
<keyword evidence="4" id="KW-0472">Membrane</keyword>
<feature type="transmembrane region" description="Helical" evidence="4">
    <location>
        <begin position="1659"/>
        <end position="1678"/>
    </location>
</feature>
<dbReference type="Pfam" id="PF02893">
    <property type="entry name" value="GRAM"/>
    <property type="match status" value="1"/>
</dbReference>
<dbReference type="GO" id="GO:0022857">
    <property type="term" value="F:transmembrane transporter activity"/>
    <property type="evidence" value="ECO:0007669"/>
    <property type="project" value="InterPro"/>
</dbReference>
<feature type="transmembrane region" description="Helical" evidence="4">
    <location>
        <begin position="1508"/>
        <end position="1527"/>
    </location>
</feature>
<feature type="domain" description="Myotubularin phosphatase" evidence="7">
    <location>
        <begin position="1189"/>
        <end position="1442"/>
    </location>
</feature>
<feature type="transmembrane region" description="Helical" evidence="4">
    <location>
        <begin position="1605"/>
        <end position="1628"/>
    </location>
</feature>
<evidence type="ECO:0000256" key="1">
    <source>
        <dbReference type="ARBA" id="ARBA00004141"/>
    </source>
</evidence>
<feature type="compositionally biased region" description="Polar residues" evidence="3">
    <location>
        <begin position="1126"/>
        <end position="1137"/>
    </location>
</feature>
<dbReference type="InterPro" id="IPR004182">
    <property type="entry name" value="GRAM"/>
</dbReference>
<dbReference type="EMBL" id="LR899971">
    <property type="protein sequence ID" value="CAD7243559.1"/>
    <property type="molecule type" value="Genomic_DNA"/>
</dbReference>
<dbReference type="GO" id="GO:0032483">
    <property type="term" value="P:regulation of Rab protein signal transduction"/>
    <property type="evidence" value="ECO:0007669"/>
    <property type="project" value="TreeGrafter"/>
</dbReference>
<gene>
    <name evidence="8" type="ORF">DSTB1V02_LOCUS3476</name>
</gene>
<dbReference type="GO" id="GO:0031410">
    <property type="term" value="C:cytoplasmic vesicle"/>
    <property type="evidence" value="ECO:0007669"/>
    <property type="project" value="TreeGrafter"/>
</dbReference>
<protein>
    <recommendedName>
        <fullName evidence="10">Myotubularin-related protein 13</fullName>
    </recommendedName>
</protein>
<dbReference type="GO" id="GO:0016020">
    <property type="term" value="C:membrane"/>
    <property type="evidence" value="ECO:0007669"/>
    <property type="project" value="UniProtKB-SubCell"/>
</dbReference>
<evidence type="ECO:0000256" key="3">
    <source>
        <dbReference type="SAM" id="MobiDB-lite"/>
    </source>
</evidence>
<dbReference type="OrthoDB" id="74314at2759"/>
<sequence>MVMTRFVDYFVVIGYDHEKDSELIACIYHHLQCRNGLSTGKIIQRFPEKDWDDCPFIEGIELFCQPLGWMLSSERQEPRYFVSVLTDIDANRHYCACLTFYETVSITPPKPVDEDDDSLDFFGNGKRYDCYTNLSEKLSKCSIGCATPTGISQSTMMFAPKCLVLVSRLDYLETFKASICWYFQNCLGIIYTGYMDNNIGASLEALVGNMLGCIQVPPAGGPQVRFSLGAGDRQAIQPPLHESLPVTKNTVAQLFQELGILSTLTLLCAALTEHKVLFHSSSYTRLTEGCQALTALMFPFHYTHVYIPVLPASLLEVLSTPTPFIMGVHSSLKSEISELIDVIVVDLDGGALSLPERIPLFPEPLWSQLKQSLSQVLDPGLGISDSAFAAGPPRSPPPEMLDKEIRAVLMRTFALLLQGYRSCLTIIRIHPKPVITFHKVQAKCFYMAAFLGHRGLIECEFTARLLNCMFFTAFVHERGSPWRPTDLWDDLYSSSADWLRLEQQDSRMIHLHIQVNVYEFQELAQQLYNNEHPNPQPYSQKIPKPTEGAFTRVHIPQFPLLDTKQVHHIIEETVAKLGAQKKYWARGRPEEEDPLCCDLLLSQLFSDDAVSDIRISSVRSPSPRIVPMGPVITSLQENRPLINNSARRLEVLRNCVNCIFENKIADARKTFPAVLRALKNKNARLALCEELALHVTGNKAMLEHQQFDLIVRLMNCALQDESDMDEYGVAAALLPLASAFCRKLSTGVIQFAYTCIQKMEMRRCSGMGKAPEPSALEVAADQMRQWEALASEKKQELVTNEESTLYSQAIHYANRLVYLKVPLNSSLSLSHSESLLDGSSTNSANNSNADTTSIGEESGFEEANIPDSVVKFVSKFIDKVCTEGNVTPDHIQMLRQNIPDVVSMHIETLEAVHREYKRLPPIQKPKITQPSLLPGEELVTEGLRAYLLPDGREEHIGGTTGGPAFLPAEGALFLSNYRIIFKGTPCDPFACEHSIIRCFPMAGLTKEKKISGQYLPHVDQWLQEGMQLRSATFQVLKVAFDEEVGNEKVELLRKLLPRLRYPATLCDLFAFHGQGIALLAPTSKDKAKNATLRGFAKKTLLRTAKKAGLKPKSPKQKKYAYPTDGTLRSRTSPSHLSLQHGESLETMRMGLSATQDELSVIDDIELSETVLSHQSYAAFQQTDPKTLERLMERSYVKDYVRLGLGSSPNGSCKTSKHIEPFRISSINGNYSLVRSYPALLAVPGQVSDDSISRFGRLYRHNRFPVITWRHPKTRALLLRGAGFHGKGVMGMLRVHHTHQSGVHSETSSNLEQEKFLASVVNLTPMAMMKQGSTYLHDSNLSLDSLAFTAAMGDNFPTLTPEASRRSSAFTKAMTSLSIMDETADESSERDHGKDTVEINHRHCQLRKEQAWLPNAVVQSHSRESLEENEENLITSPPSDTDSFQRPILHNRALSEPWDSTDRDDLEILVAKKGLSNSISGLVFSVYALVCFLLAPIFGKLLPYTGPKFMFIAGSLFAGICCILFGFLDQIEDPTMFALFCFLVRGMEALGAAAFGTAGFTFVAHVFPDNIGAVMGVLEIFVGLGLSAGPAIGGALYSVSIDIIRALWLNILSLALIAIFGAAACIPTFEQSFREAREVLGPSVGGILMDHFGFPLASDAIGFTSFGLGIMVLLFHIYWTSSSTQMNGATILPSKSPSCDETEPLLGRNR</sequence>
<dbReference type="PANTHER" id="PTHR12296:SF16">
    <property type="entry name" value="C-MYC PROMOTER-BINDING PROTEIN"/>
    <property type="match status" value="1"/>
</dbReference>
<dbReference type="Gene3D" id="3.40.50.11500">
    <property type="match status" value="1"/>
</dbReference>
<evidence type="ECO:0000313" key="8">
    <source>
        <dbReference type="EMBL" id="CAD7243559.1"/>
    </source>
</evidence>
<dbReference type="PROSITE" id="PS50850">
    <property type="entry name" value="MFS"/>
    <property type="match status" value="1"/>
</dbReference>
<keyword evidence="9" id="KW-1185">Reference proteome</keyword>
<name>A0A7R8X618_9CRUS</name>
<comment type="similarity">
    <text evidence="2">Belongs to the protein-tyrosine phosphatase family. Non-receptor class myotubularin subfamily.</text>
</comment>
<dbReference type="PROSITE" id="PS50211">
    <property type="entry name" value="DENN"/>
    <property type="match status" value="1"/>
</dbReference>
<proteinExistence type="inferred from homology"/>
<dbReference type="EMBL" id="CAJPEV010000454">
    <property type="protein sequence ID" value="CAG0885450.1"/>
    <property type="molecule type" value="Genomic_DNA"/>
</dbReference>
<feature type="domain" description="UDENN" evidence="5">
    <location>
        <begin position="21"/>
        <end position="485"/>
    </location>
</feature>
<dbReference type="Pfam" id="PF03456">
    <property type="entry name" value="uDENN"/>
    <property type="match status" value="1"/>
</dbReference>
<dbReference type="SUPFAM" id="SSF103473">
    <property type="entry name" value="MFS general substrate transporter"/>
    <property type="match status" value="1"/>
</dbReference>
<dbReference type="InterPro" id="IPR043153">
    <property type="entry name" value="DENN_C"/>
</dbReference>
<keyword evidence="4" id="KW-1133">Transmembrane helix</keyword>
<dbReference type="Pfam" id="PF12335">
    <property type="entry name" value="SBF2"/>
    <property type="match status" value="2"/>
</dbReference>
<accession>A0A7R8X618</accession>
<dbReference type="InterPro" id="IPR011701">
    <property type="entry name" value="MFS"/>
</dbReference>
<dbReference type="InterPro" id="IPR001194">
    <property type="entry name" value="cDENN_dom"/>
</dbReference>
<dbReference type="Pfam" id="PF02141">
    <property type="entry name" value="DENN"/>
    <property type="match status" value="1"/>
</dbReference>
<evidence type="ECO:0000259" key="5">
    <source>
        <dbReference type="PROSITE" id="PS50211"/>
    </source>
</evidence>
<dbReference type="SMART" id="SM00800">
    <property type="entry name" value="uDENN"/>
    <property type="match status" value="1"/>
</dbReference>
<dbReference type="SMART" id="SM00568">
    <property type="entry name" value="GRAM"/>
    <property type="match status" value="1"/>
</dbReference>
<feature type="region of interest" description="Disordered" evidence="3">
    <location>
        <begin position="832"/>
        <end position="858"/>
    </location>
</feature>
<dbReference type="InterPro" id="IPR005113">
    <property type="entry name" value="uDENN_dom"/>
</dbReference>
<dbReference type="PANTHER" id="PTHR12296">
    <property type="entry name" value="DENN DOMAIN-CONTAINING PROTEIN 4"/>
    <property type="match status" value="1"/>
</dbReference>
<dbReference type="Pfam" id="PF06602">
    <property type="entry name" value="Myotub-related"/>
    <property type="match status" value="1"/>
</dbReference>
<feature type="compositionally biased region" description="Basic residues" evidence="3">
    <location>
        <begin position="1106"/>
        <end position="1118"/>
    </location>
</feature>
<dbReference type="InterPro" id="IPR036259">
    <property type="entry name" value="MFS_trans_sf"/>
</dbReference>
<dbReference type="FunFam" id="3.40.50.11500:FF:000006">
    <property type="entry name" value="SET binding factor 2"/>
    <property type="match status" value="1"/>
</dbReference>
<dbReference type="CDD" id="cd13208">
    <property type="entry name" value="PH-GRAM_MTMR5_MTMR13"/>
    <property type="match status" value="1"/>
</dbReference>
<evidence type="ECO:0000256" key="4">
    <source>
        <dbReference type="SAM" id="Phobius"/>
    </source>
</evidence>
<dbReference type="SMART" id="SM00801">
    <property type="entry name" value="dDENN"/>
    <property type="match status" value="1"/>
</dbReference>
<dbReference type="InterPro" id="IPR051696">
    <property type="entry name" value="DENN_Domain_GEFs"/>
</dbReference>
<dbReference type="InterPro" id="IPR010569">
    <property type="entry name" value="Myotubularin-like_Pase_dom"/>
</dbReference>
<reference evidence="8" key="1">
    <citation type="submission" date="2020-11" db="EMBL/GenBank/DDBJ databases">
        <authorList>
            <person name="Tran Van P."/>
        </authorList>
    </citation>
    <scope>NUCLEOTIDE SEQUENCE</scope>
</reference>
<evidence type="ECO:0000259" key="6">
    <source>
        <dbReference type="PROSITE" id="PS50850"/>
    </source>
</evidence>
<evidence type="ECO:0008006" key="10">
    <source>
        <dbReference type="Google" id="ProtNLM"/>
    </source>
</evidence>
<feature type="compositionally biased region" description="Low complexity" evidence="3">
    <location>
        <begin position="832"/>
        <end position="853"/>
    </location>
</feature>
<dbReference type="Pfam" id="PF07690">
    <property type="entry name" value="MFS_1"/>
    <property type="match status" value="1"/>
</dbReference>
<dbReference type="InterPro" id="IPR020846">
    <property type="entry name" value="MFS_dom"/>
</dbReference>
<evidence type="ECO:0000256" key="2">
    <source>
        <dbReference type="ARBA" id="ARBA00007471"/>
    </source>
</evidence>